<dbReference type="Gene3D" id="3.20.20.220">
    <property type="match status" value="1"/>
</dbReference>
<protein>
    <recommendedName>
        <fullName evidence="2">L-glutamate gamma-semialdehyde dehydrogenase</fullName>
        <ecNumber evidence="2">1.2.1.88</ecNumber>
    </recommendedName>
</protein>
<dbReference type="Proteomes" id="UP001501407">
    <property type="component" value="Unassembled WGS sequence"/>
</dbReference>
<dbReference type="InterPro" id="IPR029041">
    <property type="entry name" value="FAD-linked_oxidoreductase-like"/>
</dbReference>
<feature type="domain" description="Aldehyde dehydrogenase" evidence="8">
    <location>
        <begin position="645"/>
        <end position="1072"/>
    </location>
</feature>
<evidence type="ECO:0000256" key="7">
    <source>
        <dbReference type="RuleBase" id="RU003345"/>
    </source>
</evidence>
<evidence type="ECO:0000256" key="6">
    <source>
        <dbReference type="PROSITE-ProRule" id="PRU10007"/>
    </source>
</evidence>
<evidence type="ECO:0000256" key="4">
    <source>
        <dbReference type="ARBA" id="ARBA00023027"/>
    </source>
</evidence>
<organism evidence="10 11">
    <name type="scientific">Microbacterium yannicii</name>
    <dbReference type="NCBI Taxonomy" id="671622"/>
    <lineage>
        <taxon>Bacteria</taxon>
        <taxon>Bacillati</taxon>
        <taxon>Actinomycetota</taxon>
        <taxon>Actinomycetes</taxon>
        <taxon>Micrococcales</taxon>
        <taxon>Microbacteriaceae</taxon>
        <taxon>Microbacterium</taxon>
    </lineage>
</organism>
<evidence type="ECO:0000259" key="9">
    <source>
        <dbReference type="Pfam" id="PF01619"/>
    </source>
</evidence>
<evidence type="ECO:0000256" key="5">
    <source>
        <dbReference type="ARBA" id="ARBA00048142"/>
    </source>
</evidence>
<dbReference type="InterPro" id="IPR050485">
    <property type="entry name" value="Proline_metab_enzyme"/>
</dbReference>
<reference evidence="11" key="1">
    <citation type="journal article" date="2019" name="Int. J. Syst. Evol. Microbiol.">
        <title>The Global Catalogue of Microorganisms (GCM) 10K type strain sequencing project: providing services to taxonomists for standard genome sequencing and annotation.</title>
        <authorList>
            <consortium name="The Broad Institute Genomics Platform"/>
            <consortium name="The Broad Institute Genome Sequencing Center for Infectious Disease"/>
            <person name="Wu L."/>
            <person name="Ma J."/>
        </authorList>
    </citation>
    <scope>NUCLEOTIDE SEQUENCE [LARGE SCALE GENOMIC DNA]</scope>
    <source>
        <strain evidence="11">JCM 18959</strain>
    </source>
</reference>
<dbReference type="EMBL" id="BAABKZ010000001">
    <property type="protein sequence ID" value="GAA5087259.1"/>
    <property type="molecule type" value="Genomic_DNA"/>
</dbReference>
<dbReference type="PROSITE" id="PS00070">
    <property type="entry name" value="ALDEHYDE_DEHYDR_CYS"/>
    <property type="match status" value="1"/>
</dbReference>
<dbReference type="PANTHER" id="PTHR42862:SF1">
    <property type="entry name" value="DELTA-1-PYRROLINE-5-CARBOXYLATE DEHYDROGENASE 2, ISOFORM A-RELATED"/>
    <property type="match status" value="1"/>
</dbReference>
<dbReference type="InterPro" id="IPR002872">
    <property type="entry name" value="Proline_DH_dom"/>
</dbReference>
<keyword evidence="4" id="KW-0520">NAD</keyword>
<dbReference type="InterPro" id="IPR015590">
    <property type="entry name" value="Aldehyde_DH_dom"/>
</dbReference>
<evidence type="ECO:0000313" key="10">
    <source>
        <dbReference type="EMBL" id="GAA5087259.1"/>
    </source>
</evidence>
<comment type="similarity">
    <text evidence="7">Belongs to the aldehyde dehydrogenase family.</text>
</comment>
<evidence type="ECO:0000256" key="2">
    <source>
        <dbReference type="ARBA" id="ARBA00012884"/>
    </source>
</evidence>
<proteinExistence type="inferred from homology"/>
<gene>
    <name evidence="10" type="ORF">GCM10025760_08130</name>
</gene>
<dbReference type="InterPro" id="IPR016161">
    <property type="entry name" value="Ald_DH/histidinol_DH"/>
</dbReference>
<dbReference type="Gene3D" id="3.40.309.10">
    <property type="entry name" value="Aldehyde Dehydrogenase, Chain A, domain 2"/>
    <property type="match status" value="1"/>
</dbReference>
<dbReference type="InterPro" id="IPR025703">
    <property type="entry name" value="Bifunct_PutA"/>
</dbReference>
<dbReference type="InterPro" id="IPR016162">
    <property type="entry name" value="Ald_DH_N"/>
</dbReference>
<evidence type="ECO:0000256" key="1">
    <source>
        <dbReference type="ARBA" id="ARBA00004786"/>
    </source>
</evidence>
<dbReference type="PROSITE" id="PS00687">
    <property type="entry name" value="ALDEHYDE_DEHYDR_GLU"/>
    <property type="match status" value="1"/>
</dbReference>
<accession>A0ABP9LX24</accession>
<dbReference type="EC" id="1.2.1.88" evidence="2"/>
<dbReference type="SUPFAM" id="SSF53720">
    <property type="entry name" value="ALDH-like"/>
    <property type="match status" value="1"/>
</dbReference>
<dbReference type="PIRSF" id="PIRSF000197">
    <property type="entry name" value="Bifunct_PutA"/>
    <property type="match status" value="1"/>
</dbReference>
<dbReference type="InterPro" id="IPR016160">
    <property type="entry name" value="Ald_DH_CS_CYS"/>
</dbReference>
<dbReference type="SUPFAM" id="SSF51730">
    <property type="entry name" value="FAD-linked oxidoreductase"/>
    <property type="match status" value="1"/>
</dbReference>
<dbReference type="Pfam" id="PF00171">
    <property type="entry name" value="Aldedh"/>
    <property type="match status" value="1"/>
</dbReference>
<evidence type="ECO:0000256" key="3">
    <source>
        <dbReference type="ARBA" id="ARBA00023002"/>
    </source>
</evidence>
<keyword evidence="11" id="KW-1185">Reference proteome</keyword>
<comment type="pathway">
    <text evidence="1">Amino-acid degradation; L-proline degradation into L-glutamate; L-glutamate from L-proline: step 2/2.</text>
</comment>
<dbReference type="Gene3D" id="3.40.605.10">
    <property type="entry name" value="Aldehyde Dehydrogenase, Chain A, domain 1"/>
    <property type="match status" value="1"/>
</dbReference>
<dbReference type="InterPro" id="IPR029510">
    <property type="entry name" value="Ald_DH_CS_GLU"/>
</dbReference>
<evidence type="ECO:0000259" key="8">
    <source>
        <dbReference type="Pfam" id="PF00171"/>
    </source>
</evidence>
<dbReference type="Pfam" id="PF01619">
    <property type="entry name" value="Pro_dh"/>
    <property type="match status" value="1"/>
</dbReference>
<feature type="domain" description="Proline dehydrogenase" evidence="9">
    <location>
        <begin position="173"/>
        <end position="481"/>
    </location>
</feature>
<keyword evidence="3 7" id="KW-0560">Oxidoreductase</keyword>
<dbReference type="InterPro" id="IPR016163">
    <property type="entry name" value="Ald_DH_C"/>
</dbReference>
<dbReference type="PANTHER" id="PTHR42862">
    <property type="entry name" value="DELTA-1-PYRROLINE-5-CARBOXYLATE DEHYDROGENASE 1, ISOFORM A-RELATED"/>
    <property type="match status" value="1"/>
</dbReference>
<sequence length="1314" mass="139231">MNGCRTLEFMQQVDRASPPGAQAGHIEVQAGLTESIDVTSGVRMRDGADQRLAAEAVALAQRWVAESAEAEVDPAAERLAGVLKDPNGLPFTIGFVDGVMRPESLSAAASHLHRVAPLVPGFLPWHLRGAVRVGGAVAPVLPSPVVPIARRVLRGMVGHLVVDARPDKLGPAIAALRESGARLNLNLLGEAVLGEKEALRRLEGIHELIRRPDVDYVSVKVSAIASHISMWAFDEVVDKVVQRLLPLYLTAASDPSAGSGQAGSQSSPTFINLDMEEYRDLDLTIAVFTRLLEDPRLRLLEAGIVLQAYLPDALPALERLTAWAQQRVAGGGARIKVRLVKGANLAMEHVDAIMHDWSLATYGQKVDSDANYIRCLRFALQPARTAAVRIGVAGHNLFDIAYAWLLARSHGVSLSSAAGASPDVEFEMLLGMAQGQVQAVAREVGHVLLYVPVVRPDEFDVAISYLVRRLEENASSDNFLSAAFDLADDPAMFERERDRFLASLARADDDGLATGPNRAQDRAAEAAAAATATDAAQAVDRADSPRAQARLRRAAAADEAGLTQAVIGIARSAVPGDTAPLERAVPEQVFGAEAFVETAVFAPREGGFRASGAPGFRNAADSDPALPGNRDWARDILSRVETSRAGDATIAAARVTDEPALEGIVARVRAAAPAWGALPAADRAAVLAAAGKALEARRGELIEVAASETGKVFAEADVEVSEAVDFANYYAATARELDRVSGAVFEPARLTVVTPPWNFPIAIPAGGVIAALAAGSGVVFKPAPQARRCAAVVAEALWDAGVPRDVLALVDIDEGGLGQTLLSHPDVDRVILTGAWETAALFRSWRPDLPLLAETSGKNAMIVMPTADLDLAAGDVIKSAFGHAGQKCSAASLAILVGPVGHSQRFARQLVDAATSLRVGPPSDPLSEVGPVVEVPRGKLEWALTTLGEGESWLVEPRRVDGPPEYAGRLWTPGIRTGVQPGSRFHQEEFFGPVLGIMHASSLAQAIELQNAVSYGLTAGLYTQHPDDLALWLDRVEAGNLYVNRGITGAIVQRQPFGGWKRSSVGGGAKAGGPNYLVGLGRWRATAGVPASATLHLRGLDSRIAALIEAAQPSLGYEAFEWLRRGALSDAIAWDREFGQVKDVSGLGIERNLFRYRPIPSVALRATGDASWQAVLRVVVAGIRAGSALTLSAPVGLPAAVRRVLADEDVAVYVETDEQWLQRIARGDDLLAAVADADPAPRPSRVRLIGPPDSVAALHATVARAVGGDPDLAIYDNEVTTAGRLELLPFLREQSVTITAHRFGNPDPWSETVI</sequence>
<comment type="catalytic activity">
    <reaction evidence="5">
        <text>L-glutamate 5-semialdehyde + NAD(+) + H2O = L-glutamate + NADH + 2 H(+)</text>
        <dbReference type="Rhea" id="RHEA:30235"/>
        <dbReference type="ChEBI" id="CHEBI:15377"/>
        <dbReference type="ChEBI" id="CHEBI:15378"/>
        <dbReference type="ChEBI" id="CHEBI:29985"/>
        <dbReference type="ChEBI" id="CHEBI:57540"/>
        <dbReference type="ChEBI" id="CHEBI:57945"/>
        <dbReference type="ChEBI" id="CHEBI:58066"/>
        <dbReference type="EC" id="1.2.1.88"/>
    </reaction>
</comment>
<name>A0ABP9LX24_9MICO</name>
<evidence type="ECO:0000313" key="11">
    <source>
        <dbReference type="Proteomes" id="UP001501407"/>
    </source>
</evidence>
<feature type="active site" evidence="6">
    <location>
        <position position="854"/>
    </location>
</feature>
<comment type="caution">
    <text evidence="10">The sequence shown here is derived from an EMBL/GenBank/DDBJ whole genome shotgun (WGS) entry which is preliminary data.</text>
</comment>